<evidence type="ECO:0000256" key="1">
    <source>
        <dbReference type="SAM" id="Phobius"/>
    </source>
</evidence>
<dbReference type="EMBL" id="PEVB01000090">
    <property type="protein sequence ID" value="PIV06980.1"/>
    <property type="molecule type" value="Genomic_DNA"/>
</dbReference>
<feature type="transmembrane region" description="Helical" evidence="1">
    <location>
        <begin position="12"/>
        <end position="38"/>
    </location>
</feature>
<proteinExistence type="predicted"/>
<comment type="caution">
    <text evidence="2">The sequence shown here is derived from an EMBL/GenBank/DDBJ whole genome shotgun (WGS) entry which is preliminary data.</text>
</comment>
<keyword evidence="1" id="KW-0812">Transmembrane</keyword>
<accession>A0A2M7BNC9</accession>
<keyword evidence="1" id="KW-0472">Membrane</keyword>
<dbReference type="Proteomes" id="UP000229191">
    <property type="component" value="Unassembled WGS sequence"/>
</dbReference>
<dbReference type="AlphaFoldDB" id="A0A2M7BNC9"/>
<feature type="transmembrane region" description="Helical" evidence="1">
    <location>
        <begin position="50"/>
        <end position="76"/>
    </location>
</feature>
<reference evidence="3" key="1">
    <citation type="submission" date="2017-09" db="EMBL/GenBank/DDBJ databases">
        <title>Depth-based differentiation of microbial function through sediment-hosted aquifers and enrichment of novel symbionts in the deep terrestrial subsurface.</title>
        <authorList>
            <person name="Probst A.J."/>
            <person name="Ladd B."/>
            <person name="Jarett J.K."/>
            <person name="Geller-Mcgrath D.E."/>
            <person name="Sieber C.M.K."/>
            <person name="Emerson J.B."/>
            <person name="Anantharaman K."/>
            <person name="Thomas B.C."/>
            <person name="Malmstrom R."/>
            <person name="Stieglmeier M."/>
            <person name="Klingl A."/>
            <person name="Woyke T."/>
            <person name="Ryan C.M."/>
            <person name="Banfield J.F."/>
        </authorList>
    </citation>
    <scope>NUCLEOTIDE SEQUENCE [LARGE SCALE GENOMIC DNA]</scope>
</reference>
<evidence type="ECO:0000313" key="3">
    <source>
        <dbReference type="Proteomes" id="UP000229191"/>
    </source>
</evidence>
<evidence type="ECO:0000313" key="2">
    <source>
        <dbReference type="EMBL" id="PIV06980.1"/>
    </source>
</evidence>
<evidence type="ECO:0008006" key="4">
    <source>
        <dbReference type="Google" id="ProtNLM"/>
    </source>
</evidence>
<sequence>MKNIKNIHFSLVFTVLSIILLLIKGGILSGITALFGLIYTKKALKNNQKLGTFLGIVNLIIISYYLFVLFIIGYVMTSR</sequence>
<name>A0A2M7BNC9_9BACT</name>
<protein>
    <recommendedName>
        <fullName evidence="4">DUF4190 domain-containing protein</fullName>
    </recommendedName>
</protein>
<gene>
    <name evidence="2" type="ORF">COS53_03315</name>
</gene>
<keyword evidence="1" id="KW-1133">Transmembrane helix</keyword>
<organism evidence="2 3">
    <name type="scientific">Candidatus Shapirobacteria bacterium CG03_land_8_20_14_0_80_35_14</name>
    <dbReference type="NCBI Taxonomy" id="1974878"/>
    <lineage>
        <taxon>Bacteria</taxon>
        <taxon>Candidatus Shapironibacteriota</taxon>
    </lineage>
</organism>